<reference evidence="2 3" key="1">
    <citation type="submission" date="2019-07" db="EMBL/GenBank/DDBJ databases">
        <authorList>
            <person name="Li J."/>
        </authorList>
    </citation>
    <scope>NUCLEOTIDE SEQUENCE [LARGE SCALE GENOMIC DNA]</scope>
    <source>
        <strain evidence="2 3">TKL69</strain>
    </source>
</reference>
<evidence type="ECO:0000313" key="2">
    <source>
        <dbReference type="EMBL" id="QDP40792.1"/>
    </source>
</evidence>
<keyword evidence="3" id="KW-1185">Reference proteome</keyword>
<feature type="signal peptide" evidence="1">
    <location>
        <begin position="1"/>
        <end position="24"/>
    </location>
</feature>
<evidence type="ECO:0000313" key="3">
    <source>
        <dbReference type="Proteomes" id="UP000315215"/>
    </source>
</evidence>
<dbReference type="RefSeq" id="WP_143894687.1">
    <property type="nucleotide sequence ID" value="NZ_CP041666.1"/>
</dbReference>
<accession>A0A516KHC6</accession>
<gene>
    <name evidence="2" type="ORF">FN924_11710</name>
</gene>
<sequence>MKKFLIVLTMFVTLFASISPSVFASSITSTKNSFDSYNGSVEVVEGTENNWTKLKVTDRNGEESFIKKEIVDGKDVYNVYEGNTKKPTITTNNEGETLLDGEKVEVKQEETLETNKKGDIINYANAGNGSSFYLIRSRTSSISADFNDVATGISLLLSVFAGMGYGIAHTIASYVVGNLLPELWYTEKTYSDKAVYQPTFKKFRYYYADPARTQFIESYYLIY</sequence>
<proteinExistence type="predicted"/>
<dbReference type="Proteomes" id="UP000315215">
    <property type="component" value="Chromosome"/>
</dbReference>
<dbReference type="KEGG" id="aqt:FN924_11710"/>
<name>A0A516KHC6_9BACI</name>
<organism evidence="2 3">
    <name type="scientific">Radiobacillus deserti</name>
    <dbReference type="NCBI Taxonomy" id="2594883"/>
    <lineage>
        <taxon>Bacteria</taxon>
        <taxon>Bacillati</taxon>
        <taxon>Bacillota</taxon>
        <taxon>Bacilli</taxon>
        <taxon>Bacillales</taxon>
        <taxon>Bacillaceae</taxon>
        <taxon>Radiobacillus</taxon>
    </lineage>
</organism>
<protein>
    <submittedName>
        <fullName evidence="2">Uncharacterized protein</fullName>
    </submittedName>
</protein>
<dbReference type="OrthoDB" id="10008128at2"/>
<feature type="chain" id="PRO_5021872290" evidence="1">
    <location>
        <begin position="25"/>
        <end position="223"/>
    </location>
</feature>
<keyword evidence="1" id="KW-0732">Signal</keyword>
<dbReference type="EMBL" id="CP041666">
    <property type="protein sequence ID" value="QDP40792.1"/>
    <property type="molecule type" value="Genomic_DNA"/>
</dbReference>
<dbReference type="AlphaFoldDB" id="A0A516KHC6"/>
<evidence type="ECO:0000256" key="1">
    <source>
        <dbReference type="SAM" id="SignalP"/>
    </source>
</evidence>